<proteinExistence type="predicted"/>
<comment type="caution">
    <text evidence="3">The sequence shown here is derived from an EMBL/GenBank/DDBJ whole genome shotgun (WGS) entry which is preliminary data.</text>
</comment>
<evidence type="ECO:0000256" key="1">
    <source>
        <dbReference type="SAM" id="MobiDB-lite"/>
    </source>
</evidence>
<dbReference type="AlphaFoldDB" id="A0A6N2BQN3"/>
<feature type="domain" description="Putative plant transposon protein" evidence="2">
    <location>
        <begin position="211"/>
        <end position="423"/>
    </location>
</feature>
<dbReference type="Pfam" id="PF20167">
    <property type="entry name" value="Transposase_32"/>
    <property type="match status" value="1"/>
</dbReference>
<feature type="compositionally biased region" description="Low complexity" evidence="1">
    <location>
        <begin position="171"/>
        <end position="193"/>
    </location>
</feature>
<accession>A0A6N2BQN3</accession>
<gene>
    <name evidence="3" type="ORF">EJD97_006518</name>
</gene>
<reference evidence="3" key="1">
    <citation type="submission" date="2019-05" db="EMBL/GenBank/DDBJ databases">
        <title>The de novo reference genome and transcriptome assemblies of the wild tomato species Solanum chilense.</title>
        <authorList>
            <person name="Stam R."/>
            <person name="Nosenko T."/>
            <person name="Hoerger A.C."/>
            <person name="Stephan W."/>
            <person name="Seidel M.A."/>
            <person name="Kuhn J.M.M."/>
            <person name="Haberer G."/>
            <person name="Tellier A."/>
        </authorList>
    </citation>
    <scope>NUCLEOTIDE SEQUENCE</scope>
    <source>
        <tissue evidence="3">Mature leaves</tissue>
    </source>
</reference>
<feature type="region of interest" description="Disordered" evidence="1">
    <location>
        <begin position="162"/>
        <end position="208"/>
    </location>
</feature>
<feature type="compositionally biased region" description="Basic and acidic residues" evidence="1">
    <location>
        <begin position="558"/>
        <end position="585"/>
    </location>
</feature>
<dbReference type="InterPro" id="IPR046796">
    <property type="entry name" value="Transposase_32_dom"/>
</dbReference>
<feature type="compositionally biased region" description="Polar residues" evidence="1">
    <location>
        <begin position="194"/>
        <end position="208"/>
    </location>
</feature>
<feature type="region of interest" description="Disordered" evidence="1">
    <location>
        <begin position="545"/>
        <end position="585"/>
    </location>
</feature>
<sequence length="641" mass="71550">MTDPMTVRRTHDEQSPGPSCFTVTAEKSLQLSYYINFVSFLIVLFARSRTTIDSLQVLSLMAQKQDRVYARGRSKSVTLSARLVIGYDDEHDPEYVPQGTTTPSRDARATRPTPTKVASGVVTASECDEEHTLINTPYGSATHEEGVSGWLGVLLPEEASKSAEVPALATSAQSPSSDEADSPDSTPGSPTGSLTEVANQPNDGVSTGNIKHRLEWTARSLGSYSEELVREFYASYVDTLKSYIDRWATPAKQAPLEHVPVRGIQVDISLPTVHRYLYIEDVDANRIPLIAEFHYRWEIVNDFQFSREPSLSETTKRWMALHFSIDAEGADWVTVPKGAIKKANLTFTAKFLWLIIRHYMSLMVADNIVTWDHAVLMAAMIVGFEVDFVWLLQEVMHERDLKVTNTYPFSCMIVSLYRSASVPIWHIDQLKTPLGTVDISLIKDETNELSPCRGPRQELPPLGSSTAPRSYCLAPFTALVPLARVQKLEAQIPKLLHHIQPWMKRSIAEEEERLESKMVQHTERKMAESLLRTVMAALFATFEIPPPPLQEHSKRHKGREEDEARARKKEHRDMEVARRSSLADEEARRIRAVESLAGASSSRDVAIAGGTSYSVVADEDTTEGIETTEVVDSGEPNPLAC</sequence>
<evidence type="ECO:0000259" key="2">
    <source>
        <dbReference type="Pfam" id="PF20167"/>
    </source>
</evidence>
<feature type="region of interest" description="Disordered" evidence="1">
    <location>
        <begin position="612"/>
        <end position="641"/>
    </location>
</feature>
<protein>
    <recommendedName>
        <fullName evidence="2">Putative plant transposon protein domain-containing protein</fullName>
    </recommendedName>
</protein>
<evidence type="ECO:0000313" key="3">
    <source>
        <dbReference type="EMBL" id="TMW96937.1"/>
    </source>
</evidence>
<organism evidence="3">
    <name type="scientific">Solanum chilense</name>
    <name type="common">Tomato</name>
    <name type="synonym">Lycopersicon chilense</name>
    <dbReference type="NCBI Taxonomy" id="4083"/>
    <lineage>
        <taxon>Eukaryota</taxon>
        <taxon>Viridiplantae</taxon>
        <taxon>Streptophyta</taxon>
        <taxon>Embryophyta</taxon>
        <taxon>Tracheophyta</taxon>
        <taxon>Spermatophyta</taxon>
        <taxon>Magnoliopsida</taxon>
        <taxon>eudicotyledons</taxon>
        <taxon>Gunneridae</taxon>
        <taxon>Pentapetalae</taxon>
        <taxon>asterids</taxon>
        <taxon>lamiids</taxon>
        <taxon>Solanales</taxon>
        <taxon>Solanaceae</taxon>
        <taxon>Solanoideae</taxon>
        <taxon>Solaneae</taxon>
        <taxon>Solanum</taxon>
        <taxon>Solanum subgen. Lycopersicon</taxon>
    </lineage>
</organism>
<feature type="region of interest" description="Disordered" evidence="1">
    <location>
        <begin position="90"/>
        <end position="124"/>
    </location>
</feature>
<dbReference type="EMBL" id="RXGB01001936">
    <property type="protein sequence ID" value="TMW96937.1"/>
    <property type="molecule type" value="Genomic_DNA"/>
</dbReference>
<name>A0A6N2BQN3_SOLCI</name>